<evidence type="ECO:0000313" key="4">
    <source>
        <dbReference type="EMBL" id="ALP95567.1"/>
    </source>
</evidence>
<dbReference type="RefSeq" id="WP_052082901.1">
    <property type="nucleotide sequence ID" value="NZ_CALICV010000011.1"/>
</dbReference>
<dbReference type="EC" id="4.2.1.32" evidence="4"/>
<dbReference type="EC" id="4.2.1.2" evidence="4"/>
<dbReference type="Gene3D" id="3.20.130.10">
    <property type="entry name" value="Fe-S hydro-lyase, tartrate dehydratase beta-type, catalytic domain"/>
    <property type="match status" value="1"/>
</dbReference>
<evidence type="ECO:0000256" key="2">
    <source>
        <dbReference type="ARBA" id="ARBA00023239"/>
    </source>
</evidence>
<reference evidence="4 5" key="1">
    <citation type="journal article" date="2015" name="Nat. Commun.">
        <title>Production of butyrate from lysine and the Amadori product fructoselysine by a human gut commensal.</title>
        <authorList>
            <person name="Bui T.P."/>
            <person name="Ritari J."/>
            <person name="Boeren S."/>
            <person name="de Waard P."/>
            <person name="Plugge C.M."/>
            <person name="de Vos W.M."/>
        </authorList>
    </citation>
    <scope>NUCLEOTIDE SEQUENCE [LARGE SCALE GENOMIC DNA]</scope>
    <source>
        <strain evidence="4 5">AF211</strain>
    </source>
</reference>
<organism evidence="4 5">
    <name type="scientific">Intestinimonas butyriciproducens</name>
    <dbReference type="NCBI Taxonomy" id="1297617"/>
    <lineage>
        <taxon>Bacteria</taxon>
        <taxon>Bacillati</taxon>
        <taxon>Bacillota</taxon>
        <taxon>Clostridia</taxon>
        <taxon>Eubacteriales</taxon>
        <taxon>Intestinimonas</taxon>
    </lineage>
</organism>
<evidence type="ECO:0000259" key="3">
    <source>
        <dbReference type="Pfam" id="PF05683"/>
    </source>
</evidence>
<keyword evidence="5" id="KW-1185">Reference proteome</keyword>
<gene>
    <name evidence="4" type="ORF">IB211_03176c</name>
</gene>
<dbReference type="PANTHER" id="PTHR43351">
    <property type="entry name" value="L(+)-TARTRATE DEHYDRATASE SUBUNIT BETA"/>
    <property type="match status" value="1"/>
</dbReference>
<feature type="domain" description="Fe-S hydro-lyase tartrate dehydratase beta-type catalytic" evidence="3">
    <location>
        <begin position="3"/>
        <end position="183"/>
    </location>
</feature>
<keyword evidence="2 4" id="KW-0456">Lyase</keyword>
<dbReference type="PANTHER" id="PTHR43351:SF2">
    <property type="entry name" value="L(+)-TARTRATE DEHYDRATASE SUBUNIT BETA-RELATED"/>
    <property type="match status" value="1"/>
</dbReference>
<evidence type="ECO:0000256" key="1">
    <source>
        <dbReference type="ARBA" id="ARBA00008876"/>
    </source>
</evidence>
<evidence type="ECO:0000313" key="5">
    <source>
        <dbReference type="Proteomes" id="UP000064844"/>
    </source>
</evidence>
<dbReference type="SUPFAM" id="SSF117457">
    <property type="entry name" value="FumA C-terminal domain-like"/>
    <property type="match status" value="1"/>
</dbReference>
<dbReference type="InterPro" id="IPR004647">
    <property type="entry name" value="Fe-S_hydro-lyase_TtdB-typ_cat"/>
</dbReference>
<reference evidence="5" key="2">
    <citation type="submission" date="2015-04" db="EMBL/GenBank/DDBJ databases">
        <title>A butyrogenic pathway from the amino acid lysine in a human gut commensal.</title>
        <authorList>
            <person name="de Vos W.M."/>
            <person name="Bui N.T.P."/>
            <person name="Plugge C.M."/>
            <person name="Ritari J."/>
        </authorList>
    </citation>
    <scope>NUCLEOTIDE SEQUENCE [LARGE SCALE GENOMIC DNA]</scope>
    <source>
        <strain evidence="5">AF211</strain>
    </source>
</reference>
<dbReference type="GO" id="GO:0008730">
    <property type="term" value="F:L(+)-tartrate dehydratase activity"/>
    <property type="evidence" value="ECO:0007669"/>
    <property type="project" value="UniProtKB-EC"/>
</dbReference>
<name>A0A0S2W8F0_9FIRM</name>
<dbReference type="KEGG" id="ibu:IB211_03176c"/>
<dbReference type="GO" id="GO:0004333">
    <property type="term" value="F:fumarate hydratase activity"/>
    <property type="evidence" value="ECO:0007669"/>
    <property type="project" value="UniProtKB-EC"/>
</dbReference>
<dbReference type="Proteomes" id="UP000064844">
    <property type="component" value="Chromosome"/>
</dbReference>
<proteinExistence type="inferred from homology"/>
<protein>
    <submittedName>
        <fullName evidence="4">Fumarate hydratase class I, aerobic</fullName>
        <ecNumber evidence="4">4.2.1.2</ecNumber>
        <ecNumber evidence="4">4.2.1.32</ecNumber>
    </submittedName>
</protein>
<dbReference type="AlphaFoldDB" id="A0A0S2W8F0"/>
<dbReference type="InterPro" id="IPR036660">
    <property type="entry name" value="Fe-S_hydroAse_TtdB_cat_sf"/>
</dbReference>
<comment type="similarity">
    <text evidence="1">Belongs to the class-I fumarase family.</text>
</comment>
<sequence length="204" mass="22749">MARTVYLKTPLTEEDVRGLQLDDVVYLTGDAYTMMYIDHFTRLTGMIKAGEPLPMELKGNVIYNTGTIFRREEDGTYDFRAIGATTSSKFNAYTPEFIRLSGVRAVIGKGGMDRNVLDAMQECGCVYLAIVGGCSAIYTPHVELKREFWPQKSWADNQLQLRLDAFGPLFVAMDANGNSIYEQCGDTAQENLPAIYEKLGIKAT</sequence>
<dbReference type="STRING" id="1297617.IB211_03176c"/>
<dbReference type="eggNOG" id="COG1838">
    <property type="taxonomic scope" value="Bacteria"/>
</dbReference>
<dbReference type="Pfam" id="PF05683">
    <property type="entry name" value="Fumerase_C"/>
    <property type="match status" value="1"/>
</dbReference>
<accession>A0A0S2W8F0</accession>
<dbReference type="EMBL" id="CP011307">
    <property type="protein sequence ID" value="ALP95567.1"/>
    <property type="molecule type" value="Genomic_DNA"/>
</dbReference>